<evidence type="ECO:0000313" key="3">
    <source>
        <dbReference type="Proteomes" id="UP001530377"/>
    </source>
</evidence>
<dbReference type="Proteomes" id="UP001530377">
    <property type="component" value="Unassembled WGS sequence"/>
</dbReference>
<evidence type="ECO:0000256" key="1">
    <source>
        <dbReference type="SAM" id="MobiDB-lite"/>
    </source>
</evidence>
<proteinExistence type="predicted"/>
<gene>
    <name evidence="2" type="ORF">ACHAXA_010350</name>
</gene>
<protein>
    <submittedName>
        <fullName evidence="2">Uncharacterized protein</fullName>
    </submittedName>
</protein>
<evidence type="ECO:0000313" key="2">
    <source>
        <dbReference type="EMBL" id="KAL3816045.1"/>
    </source>
</evidence>
<sequence>MGMRIPRIDLHFDPITILKIRKSWHDVIPGAILRVGADFVSHRRLGGWGGAWRLRGCVEDRLIGGRLTIRESHGRRRRVGGEDEEDENDDVDDDANDRAVLVEYSKSWLFSGAGSTGTRFNLCATYDLTSRKGSARFGFRAESNVDAAAGSYHLMPGGRRGFSIVPIIPLDRNGRLLLEAKTNVDLPEPEFVIGTNFNTDVDNDQTLEMGIGGDVQVEFEEVNLIFFL</sequence>
<feature type="compositionally biased region" description="Acidic residues" evidence="1">
    <location>
        <begin position="82"/>
        <end position="93"/>
    </location>
</feature>
<accession>A0ABD3RV14</accession>
<keyword evidence="3" id="KW-1185">Reference proteome</keyword>
<name>A0ABD3RV14_9STRA</name>
<reference evidence="2 3" key="1">
    <citation type="submission" date="2024-10" db="EMBL/GenBank/DDBJ databases">
        <title>Updated reference genomes for cyclostephanoid diatoms.</title>
        <authorList>
            <person name="Roberts W.R."/>
            <person name="Alverson A.J."/>
        </authorList>
    </citation>
    <scope>NUCLEOTIDE SEQUENCE [LARGE SCALE GENOMIC DNA]</scope>
    <source>
        <strain evidence="2 3">AJA228-03</strain>
    </source>
</reference>
<dbReference type="EMBL" id="JALLPB020000168">
    <property type="protein sequence ID" value="KAL3816045.1"/>
    <property type="molecule type" value="Genomic_DNA"/>
</dbReference>
<feature type="region of interest" description="Disordered" evidence="1">
    <location>
        <begin position="74"/>
        <end position="93"/>
    </location>
</feature>
<comment type="caution">
    <text evidence="2">The sequence shown here is derived from an EMBL/GenBank/DDBJ whole genome shotgun (WGS) entry which is preliminary data.</text>
</comment>
<dbReference type="AlphaFoldDB" id="A0ABD3RV14"/>
<organism evidence="2 3">
    <name type="scientific">Cyclostephanos tholiformis</name>
    <dbReference type="NCBI Taxonomy" id="382380"/>
    <lineage>
        <taxon>Eukaryota</taxon>
        <taxon>Sar</taxon>
        <taxon>Stramenopiles</taxon>
        <taxon>Ochrophyta</taxon>
        <taxon>Bacillariophyta</taxon>
        <taxon>Coscinodiscophyceae</taxon>
        <taxon>Thalassiosirophycidae</taxon>
        <taxon>Stephanodiscales</taxon>
        <taxon>Stephanodiscaceae</taxon>
        <taxon>Cyclostephanos</taxon>
    </lineage>
</organism>